<dbReference type="HOGENOM" id="CLU_2173533_0_0_1"/>
<protein>
    <submittedName>
        <fullName evidence="2">Uncharacterized protein</fullName>
    </submittedName>
</protein>
<gene>
    <name evidence="2" type="ORF">DAPPUDRAFT_108419</name>
</gene>
<evidence type="ECO:0000313" key="2">
    <source>
        <dbReference type="EMBL" id="EFX74943.1"/>
    </source>
</evidence>
<reference evidence="2 3" key="1">
    <citation type="journal article" date="2011" name="Science">
        <title>The ecoresponsive genome of Daphnia pulex.</title>
        <authorList>
            <person name="Colbourne J.K."/>
            <person name="Pfrender M.E."/>
            <person name="Gilbert D."/>
            <person name="Thomas W.K."/>
            <person name="Tucker A."/>
            <person name="Oakley T.H."/>
            <person name="Tokishita S."/>
            <person name="Aerts A."/>
            <person name="Arnold G.J."/>
            <person name="Basu M.K."/>
            <person name="Bauer D.J."/>
            <person name="Caceres C.E."/>
            <person name="Carmel L."/>
            <person name="Casola C."/>
            <person name="Choi J.H."/>
            <person name="Detter J.C."/>
            <person name="Dong Q."/>
            <person name="Dusheyko S."/>
            <person name="Eads B.D."/>
            <person name="Frohlich T."/>
            <person name="Geiler-Samerotte K.A."/>
            <person name="Gerlach D."/>
            <person name="Hatcher P."/>
            <person name="Jogdeo S."/>
            <person name="Krijgsveld J."/>
            <person name="Kriventseva E.V."/>
            <person name="Kultz D."/>
            <person name="Laforsch C."/>
            <person name="Lindquist E."/>
            <person name="Lopez J."/>
            <person name="Manak J.R."/>
            <person name="Muller J."/>
            <person name="Pangilinan J."/>
            <person name="Patwardhan R.P."/>
            <person name="Pitluck S."/>
            <person name="Pritham E.J."/>
            <person name="Rechtsteiner A."/>
            <person name="Rho M."/>
            <person name="Rogozin I.B."/>
            <person name="Sakarya O."/>
            <person name="Salamov A."/>
            <person name="Schaack S."/>
            <person name="Shapiro H."/>
            <person name="Shiga Y."/>
            <person name="Skalitzky C."/>
            <person name="Smith Z."/>
            <person name="Souvorov A."/>
            <person name="Sung W."/>
            <person name="Tang Z."/>
            <person name="Tsuchiya D."/>
            <person name="Tu H."/>
            <person name="Vos H."/>
            <person name="Wang M."/>
            <person name="Wolf Y.I."/>
            <person name="Yamagata H."/>
            <person name="Yamada T."/>
            <person name="Ye Y."/>
            <person name="Shaw J.R."/>
            <person name="Andrews J."/>
            <person name="Crease T.J."/>
            <person name="Tang H."/>
            <person name="Lucas S.M."/>
            <person name="Robertson H.M."/>
            <person name="Bork P."/>
            <person name="Koonin E.V."/>
            <person name="Zdobnov E.M."/>
            <person name="Grigoriev I.V."/>
            <person name="Lynch M."/>
            <person name="Boore J.L."/>
        </authorList>
    </citation>
    <scope>NUCLEOTIDE SEQUENCE [LARGE SCALE GENOMIC DNA]</scope>
</reference>
<evidence type="ECO:0000313" key="3">
    <source>
        <dbReference type="Proteomes" id="UP000000305"/>
    </source>
</evidence>
<accession>E9H050</accession>
<dbReference type="InParanoid" id="E9H050"/>
<dbReference type="Proteomes" id="UP000000305">
    <property type="component" value="Unassembled WGS sequence"/>
</dbReference>
<name>E9H050_DAPPU</name>
<dbReference type="KEGG" id="dpx:DAPPUDRAFT_108419"/>
<organism evidence="2 3">
    <name type="scientific">Daphnia pulex</name>
    <name type="common">Water flea</name>
    <dbReference type="NCBI Taxonomy" id="6669"/>
    <lineage>
        <taxon>Eukaryota</taxon>
        <taxon>Metazoa</taxon>
        <taxon>Ecdysozoa</taxon>
        <taxon>Arthropoda</taxon>
        <taxon>Crustacea</taxon>
        <taxon>Branchiopoda</taxon>
        <taxon>Diplostraca</taxon>
        <taxon>Cladocera</taxon>
        <taxon>Anomopoda</taxon>
        <taxon>Daphniidae</taxon>
        <taxon>Daphnia</taxon>
    </lineage>
</organism>
<keyword evidence="1" id="KW-0175">Coiled coil</keyword>
<feature type="coiled-coil region" evidence="1">
    <location>
        <begin position="58"/>
        <end position="85"/>
    </location>
</feature>
<keyword evidence="3" id="KW-1185">Reference proteome</keyword>
<dbReference type="EMBL" id="GL732579">
    <property type="protein sequence ID" value="EFX74943.1"/>
    <property type="molecule type" value="Genomic_DNA"/>
</dbReference>
<dbReference type="AlphaFoldDB" id="E9H050"/>
<evidence type="ECO:0000256" key="1">
    <source>
        <dbReference type="SAM" id="Coils"/>
    </source>
</evidence>
<proteinExistence type="predicted"/>
<sequence>MGDVHPIDRGVLPGFKKGKDEMSILLNTLSQVSLSSLNKSDLIVHLKSCMSHMLEMINSVYLDRISELESTVEKLKTELVDSKLAFVDKVISNFKSGSVPPAPQTFSNAC</sequence>
<dbReference type="OrthoDB" id="10072099at2759"/>